<dbReference type="Pfam" id="PF00078">
    <property type="entry name" value="RVT_1"/>
    <property type="match status" value="1"/>
</dbReference>
<keyword evidence="1" id="KW-0863">Zinc-finger</keyword>
<dbReference type="InterPro" id="IPR043128">
    <property type="entry name" value="Rev_trsase/Diguanyl_cyclase"/>
</dbReference>
<protein>
    <submittedName>
        <fullName evidence="5">Retrotransposon protein, putative, Ty3-gypsy subclass</fullName>
    </submittedName>
</protein>
<dbReference type="Gene3D" id="3.30.420.10">
    <property type="entry name" value="Ribonuclease H-like superfamily/Ribonuclease H"/>
    <property type="match status" value="2"/>
</dbReference>
<dbReference type="Pfam" id="PF08284">
    <property type="entry name" value="RVP_2"/>
    <property type="match status" value="1"/>
</dbReference>
<feature type="domain" description="Integrase catalytic" evidence="4">
    <location>
        <begin position="583"/>
        <end position="747"/>
    </location>
</feature>
<feature type="region of interest" description="Disordered" evidence="2">
    <location>
        <begin position="315"/>
        <end position="338"/>
    </location>
</feature>
<feature type="domain" description="Integrase catalytic" evidence="4">
    <location>
        <begin position="1280"/>
        <end position="1478"/>
    </location>
</feature>
<evidence type="ECO:0000259" key="3">
    <source>
        <dbReference type="PROSITE" id="PS50158"/>
    </source>
</evidence>
<dbReference type="Gene3D" id="3.10.10.10">
    <property type="entry name" value="HIV Type 1 Reverse Transcriptase, subunit A, domain 1"/>
    <property type="match status" value="1"/>
</dbReference>
<dbReference type="SUPFAM" id="SSF57756">
    <property type="entry name" value="Retrovirus zinc finger-like domains"/>
    <property type="match status" value="1"/>
</dbReference>
<dbReference type="InterPro" id="IPR056924">
    <property type="entry name" value="SH3_Tf2-1"/>
</dbReference>
<dbReference type="EMBL" id="BKCJ010007676">
    <property type="protein sequence ID" value="GEU78453.1"/>
    <property type="molecule type" value="Genomic_DNA"/>
</dbReference>
<dbReference type="SUPFAM" id="SSF53098">
    <property type="entry name" value="Ribonuclease H-like"/>
    <property type="match status" value="2"/>
</dbReference>
<dbReference type="Pfam" id="PF24626">
    <property type="entry name" value="SH3_Tf2-1"/>
    <property type="match status" value="1"/>
</dbReference>
<dbReference type="CDD" id="cd01647">
    <property type="entry name" value="RT_LTR"/>
    <property type="match status" value="1"/>
</dbReference>
<comment type="caution">
    <text evidence="5">The sequence shown here is derived from an EMBL/GenBank/DDBJ whole genome shotgun (WGS) entry which is preliminary data.</text>
</comment>
<dbReference type="PANTHER" id="PTHR37984">
    <property type="entry name" value="PROTEIN CBG26694"/>
    <property type="match status" value="1"/>
</dbReference>
<dbReference type="InterPro" id="IPR043502">
    <property type="entry name" value="DNA/RNA_pol_sf"/>
</dbReference>
<keyword evidence="1" id="KW-0479">Metal-binding</keyword>
<dbReference type="InterPro" id="IPR036875">
    <property type="entry name" value="Znf_CCHC_sf"/>
</dbReference>
<feature type="compositionally biased region" description="Low complexity" evidence="2">
    <location>
        <begin position="263"/>
        <end position="274"/>
    </location>
</feature>
<dbReference type="SMART" id="SM00343">
    <property type="entry name" value="ZnF_C2HC"/>
    <property type="match status" value="2"/>
</dbReference>
<dbReference type="PROSITE" id="PS50994">
    <property type="entry name" value="INTEGRASE"/>
    <property type="match status" value="2"/>
</dbReference>
<evidence type="ECO:0000313" key="5">
    <source>
        <dbReference type="EMBL" id="GEU78453.1"/>
    </source>
</evidence>
<feature type="domain" description="CCHC-type" evidence="3">
    <location>
        <begin position="896"/>
        <end position="911"/>
    </location>
</feature>
<dbReference type="InterPro" id="IPR036397">
    <property type="entry name" value="RNaseH_sf"/>
</dbReference>
<dbReference type="Gene3D" id="3.30.70.270">
    <property type="match status" value="3"/>
</dbReference>
<reference evidence="5" key="1">
    <citation type="journal article" date="2019" name="Sci. Rep.">
        <title>Draft genome of Tanacetum cinerariifolium, the natural source of mosquito coil.</title>
        <authorList>
            <person name="Yamashiro T."/>
            <person name="Shiraishi A."/>
            <person name="Satake H."/>
            <person name="Nakayama K."/>
        </authorList>
    </citation>
    <scope>NUCLEOTIDE SEQUENCE</scope>
</reference>
<dbReference type="InterPro" id="IPR050951">
    <property type="entry name" value="Retrovirus_Pol_polyprotein"/>
</dbReference>
<dbReference type="PANTHER" id="PTHR37984:SF5">
    <property type="entry name" value="PROTEIN NYNRIN-LIKE"/>
    <property type="match status" value="1"/>
</dbReference>
<dbReference type="GO" id="GO:0015074">
    <property type="term" value="P:DNA integration"/>
    <property type="evidence" value="ECO:0007669"/>
    <property type="project" value="InterPro"/>
</dbReference>
<dbReference type="GO" id="GO:0003676">
    <property type="term" value="F:nucleic acid binding"/>
    <property type="evidence" value="ECO:0007669"/>
    <property type="project" value="InterPro"/>
</dbReference>
<proteinExistence type="predicted"/>
<evidence type="ECO:0000256" key="1">
    <source>
        <dbReference type="PROSITE-ProRule" id="PRU00047"/>
    </source>
</evidence>
<dbReference type="PROSITE" id="PS50158">
    <property type="entry name" value="ZF_CCHC"/>
    <property type="match status" value="2"/>
</dbReference>
<evidence type="ECO:0000256" key="2">
    <source>
        <dbReference type="SAM" id="MobiDB-lite"/>
    </source>
</evidence>
<name>A0A6L2MX65_TANCI</name>
<dbReference type="GO" id="GO:0008270">
    <property type="term" value="F:zinc ion binding"/>
    <property type="evidence" value="ECO:0007669"/>
    <property type="project" value="UniProtKB-KW"/>
</dbReference>
<evidence type="ECO:0000259" key="4">
    <source>
        <dbReference type="PROSITE" id="PS50994"/>
    </source>
</evidence>
<keyword evidence="1" id="KW-0862">Zinc</keyword>
<dbReference type="Pfam" id="PF03732">
    <property type="entry name" value="Retrotrans_gag"/>
    <property type="match status" value="1"/>
</dbReference>
<feature type="domain" description="CCHC-type" evidence="3">
    <location>
        <begin position="866"/>
        <end position="879"/>
    </location>
</feature>
<dbReference type="InterPro" id="IPR001878">
    <property type="entry name" value="Znf_CCHC"/>
</dbReference>
<dbReference type="Gene3D" id="4.10.60.10">
    <property type="entry name" value="Zinc finger, CCHC-type"/>
    <property type="match status" value="1"/>
</dbReference>
<accession>A0A6L2MX65</accession>
<dbReference type="InterPro" id="IPR001584">
    <property type="entry name" value="Integrase_cat-core"/>
</dbReference>
<dbReference type="InterPro" id="IPR012337">
    <property type="entry name" value="RNaseH-like_sf"/>
</dbReference>
<dbReference type="CDD" id="cd00303">
    <property type="entry name" value="retropepsin_like"/>
    <property type="match status" value="1"/>
</dbReference>
<gene>
    <name evidence="5" type="ORF">Tci_050431</name>
</gene>
<sequence length="1579" mass="178567">MATEGNGDPPVLDLRTMEELCQPTLNSINTFKQMAKMFLGKYFPPSMVTKLINEFTNFRQRPDESLFEAWERYKLSIDRCPNHNMLPITQIDTFYNGLTLRHRDIINVAAGGTFMKRRPEECYDLIENMTAHHNDWDTSAQRSESSSSMTSFFDPKIVALKAEMAETNKNLMKVLQINQQEKAVTPSCETCGDPYSYNDCPATTNMTLLTNSNLELKNMFGQFIKINTASSSGSRTLPSNTVTNPNEDLKGITTRSGTAYQGPTIPTTSSSSPPKVVERETDVTKHTVPPTNNGSTKDVQPLVAQVETPIPNSEPVVAPASALKPNPKSSIPYPPGRSRYEHKSHAIISMEQAFPSRTYSHFDESRTCGPEVLGFSFVIASGNPTPYYDPIVSTSSPTLTPFEDSDILLEEVDAFLALEDDPTSSEVDHSYYDTVGDILLLKAFLNDDPSLPPPTQGMYKPQIRKELKICEVKNDKSSINEPPEANNVSLWNVYLPSHAFWIMQCAGTCLSHLEKMLKRCEDTNLCLNWEKSHSIVKEGIVIGHKISKNRIEVDKVKVDVIVKLPHPTTINGAKNLAVDHLSRLENPYQSVLDKKEINETFPLETLNVVSFHGDSSTSWFAEFANYHARNFIIKGMSFGTSRAIISDHGTHFCNDQFAKVMLKYGVTHRMATAYHPQISGQVEVSNRGLKRILERIVGENRASWSNKLDDALWAFRTAFKTPIGCTLYKLVYGKACHLPSAIERMITQRVNEALTANQARRLNVSGASGYGKGRVPVARECTFARFMKCNPTVFHGIEWVVELQRWFKKIKTVFGTSECAEGKKVKFAAATLQGPGLTCYAYGAQVDGEKVVSEAREGNGRKQEECHTCGKVGHKARYCMEKNVSTGANAHPIWTCYDCGEQGHTRNHCPKKNKPQGGNASGRTYVIKDADKQGLNVVTSTFLLNNPYASILFDLGFNKSFVNARFSLLIDIKPDKLDVSYEVELPDGKVVSTNTVLRGCTLNLVNHLFETDLLPIELGTFDVIVGMDWQVEFKTDLVPGSALVARASYRLAPSEMKESSVQLQELLEKGFIRMSSSPWGASVLFVKKKDGSFRMCIDYHELNKLMIKNRYPLPRIDDLFDQLQVMPFGLTNAPAVFMDLMNRVCKPYLDKFVIVFIDDILIYSKNKKQYEEHLKIILEPLKKEQLYAKFLKCDFWPDSVQFIGHVIDNKGVHVDPAKIKAIKNWAAPTTPTEVRQFLGLAGYYRRFIEGFSLISKPLTKLTQKDKKYEWELLSDYNCEIRYHPRKANVVADALSRKKGLSRCEFELWTPNGYDLIWVIGDRLTKSVHFLPIKKTDSMEKLTQLYLKEVVCRHGVSISIILDRDSHFTSRFWRSLQKALGTNLDMSTAYHPQTDGQSERTIQMLEDMLHAYAAPFEALYGWKCRSHVCWSEARDSQLTSLELIRKLSIRYIELFKILARVGPLAYTLELPEELKEIHSTFHVSNLKKCLVDENLIILLDEIQLDDKLHFVEEPMEIVDRELSDLTKVGFQSLKFAGIREEERGLLGNVKISSKISTITSLRKKKEWTSQTKHRDTSSLR</sequence>
<dbReference type="InterPro" id="IPR005162">
    <property type="entry name" value="Retrotrans_gag_dom"/>
</dbReference>
<feature type="region of interest" description="Disordered" evidence="2">
    <location>
        <begin position="254"/>
        <end position="276"/>
    </location>
</feature>
<dbReference type="SUPFAM" id="SSF56672">
    <property type="entry name" value="DNA/RNA polymerases"/>
    <property type="match status" value="2"/>
</dbReference>
<dbReference type="InterPro" id="IPR000477">
    <property type="entry name" value="RT_dom"/>
</dbReference>
<organism evidence="5">
    <name type="scientific">Tanacetum cinerariifolium</name>
    <name type="common">Dalmatian daisy</name>
    <name type="synonym">Chrysanthemum cinerariifolium</name>
    <dbReference type="NCBI Taxonomy" id="118510"/>
    <lineage>
        <taxon>Eukaryota</taxon>
        <taxon>Viridiplantae</taxon>
        <taxon>Streptophyta</taxon>
        <taxon>Embryophyta</taxon>
        <taxon>Tracheophyta</taxon>
        <taxon>Spermatophyta</taxon>
        <taxon>Magnoliopsida</taxon>
        <taxon>eudicotyledons</taxon>
        <taxon>Gunneridae</taxon>
        <taxon>Pentapetalae</taxon>
        <taxon>asterids</taxon>
        <taxon>campanulids</taxon>
        <taxon>Asterales</taxon>
        <taxon>Asteraceae</taxon>
        <taxon>Asteroideae</taxon>
        <taxon>Anthemideae</taxon>
        <taxon>Anthemidinae</taxon>
        <taxon>Tanacetum</taxon>
    </lineage>
</organism>